<name>A0A7W1X983_9BACL</name>
<evidence type="ECO:0000256" key="2">
    <source>
        <dbReference type="ARBA" id="ARBA00022679"/>
    </source>
</evidence>
<dbReference type="SUPFAM" id="SSF53335">
    <property type="entry name" value="S-adenosyl-L-methionine-dependent methyltransferases"/>
    <property type="match status" value="1"/>
</dbReference>
<dbReference type="Pfam" id="PF05175">
    <property type="entry name" value="MTS"/>
    <property type="match status" value="1"/>
</dbReference>
<dbReference type="CDD" id="cd02440">
    <property type="entry name" value="AdoMet_MTases"/>
    <property type="match status" value="1"/>
</dbReference>
<dbReference type="AlphaFoldDB" id="A0A7W1X983"/>
<dbReference type="EMBL" id="JACEIP010000006">
    <property type="protein sequence ID" value="MBA4542366.1"/>
    <property type="molecule type" value="Genomic_DNA"/>
</dbReference>
<organism evidence="4 5">
    <name type="scientific">Thermoactinomyces daqus</name>
    <dbReference type="NCBI Taxonomy" id="1329516"/>
    <lineage>
        <taxon>Bacteria</taxon>
        <taxon>Bacillati</taxon>
        <taxon>Bacillota</taxon>
        <taxon>Bacilli</taxon>
        <taxon>Bacillales</taxon>
        <taxon>Thermoactinomycetaceae</taxon>
        <taxon>Thermoactinomyces</taxon>
    </lineage>
</organism>
<proteinExistence type="predicted"/>
<gene>
    <name evidence="4" type="ORF">H1164_05545</name>
</gene>
<dbReference type="PANTHER" id="PTHR47816:SF4">
    <property type="entry name" value="RIBOSOMAL RNA SMALL SUBUNIT METHYLTRANSFERASE C"/>
    <property type="match status" value="1"/>
</dbReference>
<keyword evidence="5" id="KW-1185">Reference proteome</keyword>
<comment type="caution">
    <text evidence="4">The sequence shown here is derived from an EMBL/GenBank/DDBJ whole genome shotgun (WGS) entry which is preliminary data.</text>
</comment>
<evidence type="ECO:0000256" key="1">
    <source>
        <dbReference type="ARBA" id="ARBA00022603"/>
    </source>
</evidence>
<evidence type="ECO:0000313" key="5">
    <source>
        <dbReference type="Proteomes" id="UP000530514"/>
    </source>
</evidence>
<accession>A0A7W1X983</accession>
<sequence length="200" mass="21886">MTEHYFSANPRVKSEVREVKAKLLGMPFTFKTDAGVFSKKGVDFGSRLLIETVTIEPGSSVLDLGCGYGVIGIAIAKAIPNVRVVLADVNERAVELARENARVNQAEANTDLFVSDGFSAIKQFQFNHILFNPPIRAGKATIYRLFAEAKTQLAAGGSLWIVIRKQQGAASAKKELEQHFGDVQVVAQKKGYWIICGTDR</sequence>
<reference evidence="4 5" key="1">
    <citation type="submission" date="2020-07" db="EMBL/GenBank/DDBJ databases">
        <authorList>
            <person name="Feng H."/>
        </authorList>
    </citation>
    <scope>NUCLEOTIDE SEQUENCE [LARGE SCALE GENOMIC DNA]</scope>
    <source>
        <strain evidence="5">s-11</strain>
    </source>
</reference>
<dbReference type="GO" id="GO:0008757">
    <property type="term" value="F:S-adenosylmethionine-dependent methyltransferase activity"/>
    <property type="evidence" value="ECO:0007669"/>
    <property type="project" value="InterPro"/>
</dbReference>
<dbReference type="InterPro" id="IPR046977">
    <property type="entry name" value="RsmC/RlmG"/>
</dbReference>
<dbReference type="InterPro" id="IPR029063">
    <property type="entry name" value="SAM-dependent_MTases_sf"/>
</dbReference>
<evidence type="ECO:0000259" key="3">
    <source>
        <dbReference type="Pfam" id="PF05175"/>
    </source>
</evidence>
<dbReference type="Gene3D" id="3.40.50.150">
    <property type="entry name" value="Vaccinia Virus protein VP39"/>
    <property type="match status" value="1"/>
</dbReference>
<dbReference type="PANTHER" id="PTHR47816">
    <property type="entry name" value="RIBOSOMAL RNA SMALL SUBUNIT METHYLTRANSFERASE C"/>
    <property type="match status" value="1"/>
</dbReference>
<feature type="domain" description="Methyltransferase small" evidence="3">
    <location>
        <begin position="28"/>
        <end position="195"/>
    </location>
</feature>
<dbReference type="GO" id="GO:0032259">
    <property type="term" value="P:methylation"/>
    <property type="evidence" value="ECO:0007669"/>
    <property type="project" value="UniProtKB-KW"/>
</dbReference>
<dbReference type="InterPro" id="IPR007848">
    <property type="entry name" value="Small_mtfrase_dom"/>
</dbReference>
<keyword evidence="1 4" id="KW-0489">Methyltransferase</keyword>
<protein>
    <submittedName>
        <fullName evidence="4">Class I SAM-dependent methyltransferase</fullName>
    </submittedName>
</protein>
<dbReference type="Proteomes" id="UP000530514">
    <property type="component" value="Unassembled WGS sequence"/>
</dbReference>
<dbReference type="OrthoDB" id="9764961at2"/>
<keyword evidence="2 4" id="KW-0808">Transferase</keyword>
<evidence type="ECO:0000313" key="4">
    <source>
        <dbReference type="EMBL" id="MBA4542366.1"/>
    </source>
</evidence>
<dbReference type="RefSeq" id="WP_033100624.1">
    <property type="nucleotide sequence ID" value="NZ_JACEIP010000006.1"/>
</dbReference>